<sequence length="269" mass="31160">MQIATWNVNSIRMRLGHIQQWLEKNPVDVLCLQETKVMDEQFPQDAFPGYTCAIAGQKSYNGVAILSKIKPTAISVGFAPILGAEVIGDLDVQKRLIHIQIQSIEIINVYVPNGQSIGSEKYEYKLCWLRALYQYLSHFTSLKLPVCVCGDWNIAPTDLDIYNPENKQDHIMASPPERQAFEDFLSLNFQDSLRRFSQESEQFTWWDYRAGSFRRNHGWRIDHILISSWLHSRAKNCWIDREPRGWEQPSDHTPVILELDIENIAILLN</sequence>
<dbReference type="AlphaFoldDB" id="A0A1J0AE32"/>
<feature type="site" description="Important for catalytic activity" evidence="8">
    <location>
        <position position="222"/>
    </location>
</feature>
<protein>
    <submittedName>
        <fullName evidence="10">Exodeoxyribonuclease III</fullName>
        <ecNumber evidence="10">3.1.11.2</ecNumber>
    </submittedName>
</protein>
<dbReference type="GO" id="GO:0046872">
    <property type="term" value="F:metal ion binding"/>
    <property type="evidence" value="ECO:0007669"/>
    <property type="project" value="UniProtKB-KW"/>
</dbReference>
<feature type="binding site" evidence="7">
    <location>
        <position position="153"/>
    </location>
    <ligand>
        <name>Mg(2+)</name>
        <dbReference type="ChEBI" id="CHEBI:18420"/>
        <label>1</label>
    </ligand>
</feature>
<evidence type="ECO:0000256" key="7">
    <source>
        <dbReference type="PIRSR" id="PIRSR604808-2"/>
    </source>
</evidence>
<feature type="binding site" evidence="7">
    <location>
        <position position="151"/>
    </location>
    <ligand>
        <name>Mg(2+)</name>
        <dbReference type="ChEBI" id="CHEBI:18420"/>
        <label>1</label>
    </ligand>
</feature>
<dbReference type="EMBL" id="CP017675">
    <property type="protein sequence ID" value="APB34206.1"/>
    <property type="molecule type" value="Genomic_DNA"/>
</dbReference>
<dbReference type="OrthoDB" id="9803914at2"/>
<dbReference type="CDD" id="cd09086">
    <property type="entry name" value="ExoIII-like_AP-endo"/>
    <property type="match status" value="1"/>
</dbReference>
<keyword evidence="11" id="KW-1185">Reference proteome</keyword>
<proteinExistence type="inferred from homology"/>
<dbReference type="InterPro" id="IPR004808">
    <property type="entry name" value="AP_endonuc_1"/>
</dbReference>
<evidence type="ECO:0000256" key="6">
    <source>
        <dbReference type="PIRSR" id="PIRSR604808-1"/>
    </source>
</evidence>
<dbReference type="InterPro" id="IPR037493">
    <property type="entry name" value="ExoIII-like"/>
</dbReference>
<feature type="domain" description="Endonuclease/exonuclease/phosphatase" evidence="9">
    <location>
        <begin position="4"/>
        <end position="252"/>
    </location>
</feature>
<comment type="cofactor">
    <cofactor evidence="7">
        <name>Mg(2+)</name>
        <dbReference type="ChEBI" id="CHEBI:18420"/>
    </cofactor>
    <cofactor evidence="7">
        <name>Mn(2+)</name>
        <dbReference type="ChEBI" id="CHEBI:29035"/>
    </cofactor>
    <text evidence="7">Probably binds two magnesium or manganese ions per subunit.</text>
</comment>
<evidence type="ECO:0000256" key="5">
    <source>
        <dbReference type="ARBA" id="ARBA00022842"/>
    </source>
</evidence>
<evidence type="ECO:0000256" key="2">
    <source>
        <dbReference type="ARBA" id="ARBA00007092"/>
    </source>
</evidence>
<dbReference type="InterPro" id="IPR005135">
    <property type="entry name" value="Endo/exonuclease/phosphatase"/>
</dbReference>
<dbReference type="GO" id="GO:0008311">
    <property type="term" value="F:double-stranded DNA 3'-5' DNA exonuclease activity"/>
    <property type="evidence" value="ECO:0007669"/>
    <property type="project" value="UniProtKB-EC"/>
</dbReference>
<name>A0A1J0AE32_9CYAN</name>
<organism evidence="10 11">
    <name type="scientific">Gloeomargarita lithophora Alchichica-D10</name>
    <dbReference type="NCBI Taxonomy" id="1188229"/>
    <lineage>
        <taxon>Bacteria</taxon>
        <taxon>Bacillati</taxon>
        <taxon>Cyanobacteriota</taxon>
        <taxon>Cyanophyceae</taxon>
        <taxon>Gloeomargaritales</taxon>
        <taxon>Gloeomargaritaceae</taxon>
        <taxon>Gloeomargarita</taxon>
    </lineage>
</organism>
<dbReference type="InterPro" id="IPR020848">
    <property type="entry name" value="AP_endonuclease_F1_CS"/>
</dbReference>
<dbReference type="PROSITE" id="PS51435">
    <property type="entry name" value="AP_NUCLEASE_F1_4"/>
    <property type="match status" value="1"/>
</dbReference>
<evidence type="ECO:0000313" key="11">
    <source>
        <dbReference type="Proteomes" id="UP000180235"/>
    </source>
</evidence>
<dbReference type="KEGG" id="glt:GlitD10_1880"/>
<dbReference type="GO" id="GO:0003677">
    <property type="term" value="F:DNA binding"/>
    <property type="evidence" value="ECO:0007669"/>
    <property type="project" value="InterPro"/>
</dbReference>
<keyword evidence="4 10" id="KW-0378">Hydrolase</keyword>
<feature type="active site" description="Proton acceptor" evidence="6">
    <location>
        <position position="252"/>
    </location>
</feature>
<keyword evidence="7" id="KW-0464">Manganese</keyword>
<dbReference type="InterPro" id="IPR036691">
    <property type="entry name" value="Endo/exonu/phosph_ase_sf"/>
</dbReference>
<feature type="binding site" evidence="7">
    <location>
        <position position="252"/>
    </location>
    <ligand>
        <name>Mg(2+)</name>
        <dbReference type="ChEBI" id="CHEBI:18420"/>
        <label>1</label>
    </ligand>
</feature>
<dbReference type="Pfam" id="PF03372">
    <property type="entry name" value="Exo_endo_phos"/>
    <property type="match status" value="1"/>
</dbReference>
<evidence type="ECO:0000256" key="4">
    <source>
        <dbReference type="ARBA" id="ARBA00022801"/>
    </source>
</evidence>
<dbReference type="RefSeq" id="WP_071454685.1">
    <property type="nucleotide sequence ID" value="NZ_CP017675.1"/>
</dbReference>
<dbReference type="EC" id="3.1.11.2" evidence="10"/>
<gene>
    <name evidence="10" type="primary">xthA</name>
    <name evidence="10" type="ORF">GlitD10_1880</name>
</gene>
<dbReference type="STRING" id="1188229.GlitD10_1880"/>
<evidence type="ECO:0000313" key="10">
    <source>
        <dbReference type="EMBL" id="APB34206.1"/>
    </source>
</evidence>
<evidence type="ECO:0000256" key="8">
    <source>
        <dbReference type="PIRSR" id="PIRSR604808-3"/>
    </source>
</evidence>
<comment type="cofactor">
    <cofactor evidence="1">
        <name>Mn(2+)</name>
        <dbReference type="ChEBI" id="CHEBI:29035"/>
    </cofactor>
</comment>
<reference evidence="10 11" key="1">
    <citation type="submission" date="2016-10" db="EMBL/GenBank/DDBJ databases">
        <title>Description of Gloeomargarita lithophora gen. nov., sp. nov., a thylakoid-bearing basal-branching cyanobacterium with intracellular carbonates, and proposal for Gloeomargaritales ord. nov.</title>
        <authorList>
            <person name="Moreira D."/>
            <person name="Tavera R."/>
            <person name="Benzerara K."/>
            <person name="Skouri-Panet F."/>
            <person name="Couradeau E."/>
            <person name="Gerard E."/>
            <person name="Loussert C."/>
            <person name="Novelo E."/>
            <person name="Zivanovic Y."/>
            <person name="Lopez-Garcia P."/>
        </authorList>
    </citation>
    <scope>NUCLEOTIDE SEQUENCE [LARGE SCALE GENOMIC DNA]</scope>
    <source>
        <strain evidence="10 11">D10</strain>
    </source>
</reference>
<dbReference type="Proteomes" id="UP000180235">
    <property type="component" value="Chromosome"/>
</dbReference>
<feature type="binding site" evidence="7">
    <location>
        <position position="7"/>
    </location>
    <ligand>
        <name>Mg(2+)</name>
        <dbReference type="ChEBI" id="CHEBI:18420"/>
        <label>1</label>
    </ligand>
</feature>
<accession>A0A1J0AE32</accession>
<comment type="similarity">
    <text evidence="2">Belongs to the DNA repair enzymes AP/ExoA family.</text>
</comment>
<dbReference type="PROSITE" id="PS00728">
    <property type="entry name" value="AP_NUCLEASE_F1_3"/>
    <property type="match status" value="1"/>
</dbReference>
<dbReference type="Gene3D" id="3.60.10.10">
    <property type="entry name" value="Endonuclease/exonuclease/phosphatase"/>
    <property type="match status" value="1"/>
</dbReference>
<dbReference type="NCBIfam" id="TIGR00195">
    <property type="entry name" value="exoDNase_III"/>
    <property type="match status" value="1"/>
</dbReference>
<feature type="binding site" evidence="7">
    <location>
        <position position="34"/>
    </location>
    <ligand>
        <name>Mg(2+)</name>
        <dbReference type="ChEBI" id="CHEBI:18420"/>
        <label>1</label>
    </ligand>
</feature>
<keyword evidence="5 7" id="KW-0460">Magnesium</keyword>
<dbReference type="GO" id="GO:0004519">
    <property type="term" value="F:endonuclease activity"/>
    <property type="evidence" value="ECO:0007669"/>
    <property type="project" value="InterPro"/>
</dbReference>
<evidence type="ECO:0000256" key="1">
    <source>
        <dbReference type="ARBA" id="ARBA00001936"/>
    </source>
</evidence>
<evidence type="ECO:0000259" key="9">
    <source>
        <dbReference type="Pfam" id="PF03372"/>
    </source>
</evidence>
<dbReference type="GO" id="GO:0006281">
    <property type="term" value="P:DNA repair"/>
    <property type="evidence" value="ECO:0007669"/>
    <property type="project" value="InterPro"/>
</dbReference>
<feature type="binding site" evidence="7">
    <location>
        <position position="251"/>
    </location>
    <ligand>
        <name>Mg(2+)</name>
        <dbReference type="ChEBI" id="CHEBI:18420"/>
        <label>1</label>
    </ligand>
</feature>
<feature type="site" description="Interaction with DNA substrate" evidence="8">
    <location>
        <position position="252"/>
    </location>
</feature>
<feature type="site" description="Transition state stabilizer" evidence="8">
    <location>
        <position position="153"/>
    </location>
</feature>
<feature type="active site" description="Proton donor/acceptor" evidence="6">
    <location>
        <position position="151"/>
    </location>
</feature>
<keyword evidence="3 7" id="KW-0479">Metal-binding</keyword>
<evidence type="ECO:0000256" key="3">
    <source>
        <dbReference type="ARBA" id="ARBA00022723"/>
    </source>
</evidence>
<dbReference type="SUPFAM" id="SSF56219">
    <property type="entry name" value="DNase I-like"/>
    <property type="match status" value="1"/>
</dbReference>
<dbReference type="PANTHER" id="PTHR43250">
    <property type="entry name" value="EXODEOXYRIBONUCLEASE III"/>
    <property type="match status" value="1"/>
</dbReference>
<feature type="active site" evidence="6">
    <location>
        <position position="110"/>
    </location>
</feature>
<dbReference type="NCBIfam" id="TIGR00633">
    <property type="entry name" value="xth"/>
    <property type="match status" value="1"/>
</dbReference>
<dbReference type="PANTHER" id="PTHR43250:SF2">
    <property type="entry name" value="EXODEOXYRIBONUCLEASE III"/>
    <property type="match status" value="1"/>
</dbReference>